<proteinExistence type="predicted"/>
<accession>A0AAV9JIE7</accession>
<feature type="compositionally biased region" description="Low complexity" evidence="1">
    <location>
        <begin position="351"/>
        <end position="362"/>
    </location>
</feature>
<evidence type="ECO:0000313" key="2">
    <source>
        <dbReference type="EMBL" id="KAK4545191.1"/>
    </source>
</evidence>
<evidence type="ECO:0000256" key="1">
    <source>
        <dbReference type="SAM" id="MobiDB-lite"/>
    </source>
</evidence>
<reference evidence="2 3" key="1">
    <citation type="submission" date="2021-11" db="EMBL/GenBank/DDBJ databases">
        <title>Black yeast isolated from Biological Soil Crust.</title>
        <authorList>
            <person name="Kurbessoian T."/>
        </authorList>
    </citation>
    <scope>NUCLEOTIDE SEQUENCE [LARGE SCALE GENOMIC DNA]</scope>
    <source>
        <strain evidence="2 3">CCFEE 5522</strain>
    </source>
</reference>
<protein>
    <submittedName>
        <fullName evidence="2">Uncharacterized protein</fullName>
    </submittedName>
</protein>
<dbReference type="Proteomes" id="UP001324427">
    <property type="component" value="Unassembled WGS sequence"/>
</dbReference>
<feature type="compositionally biased region" description="Basic and acidic residues" evidence="1">
    <location>
        <begin position="234"/>
        <end position="249"/>
    </location>
</feature>
<name>A0AAV9JIE7_9PEZI</name>
<dbReference type="AlphaFoldDB" id="A0AAV9JIE7"/>
<evidence type="ECO:0000313" key="3">
    <source>
        <dbReference type="Proteomes" id="UP001324427"/>
    </source>
</evidence>
<feature type="region of interest" description="Disordered" evidence="1">
    <location>
        <begin position="234"/>
        <end position="256"/>
    </location>
</feature>
<keyword evidence="3" id="KW-1185">Reference proteome</keyword>
<dbReference type="PANTHER" id="PTHR40625">
    <property type="entry name" value="GTP-BINDING PROTEIN ESDC-RELATED"/>
    <property type="match status" value="1"/>
</dbReference>
<feature type="compositionally biased region" description="Acidic residues" evidence="1">
    <location>
        <begin position="282"/>
        <end position="293"/>
    </location>
</feature>
<feature type="region of interest" description="Disordered" evidence="1">
    <location>
        <begin position="272"/>
        <end position="322"/>
    </location>
</feature>
<dbReference type="PANTHER" id="PTHR40625:SF1">
    <property type="entry name" value="AMP-ACTIVATED PROTEIN KINASE GLYCOGEN-BINDING DOMAIN-CONTAINING PROTEIN"/>
    <property type="match status" value="1"/>
</dbReference>
<gene>
    <name evidence="2" type="ORF">LTR36_003370</name>
</gene>
<dbReference type="EMBL" id="JAVFHQ010000020">
    <property type="protein sequence ID" value="KAK4545191.1"/>
    <property type="molecule type" value="Genomic_DNA"/>
</dbReference>
<sequence length="512" mass="55507">MDPTTLVTFIFRAPPEVRTIELLGSWDNFTQPYQMHHDRRRGKGSWSGCFKFANIIFDGDTTCWTKPRSGGLKQGGVYWYYYRLDYDVEAYDDSREWTAHCPMMPGQAVNVLEVPSEVVEPPSRSRSAGHWELEGTLSSWSGPMQHRQTLDPSDKFAALAPPPLSKVHERCVSDLALNGQLDGRAASPVPSIVSPLGTPCGEDEQPAVLESHPYDRLRAGDGQINCAHSSIVDEHAASSPEREKHHEVECLPDPPRSHLQSYLTLATDIGKEAVEPTHAGPEDEIDAGEESDDSSVFGPRSIRNVQVYGSRPTTSDSGEQWRPRVHSFQSGDLHAHDIALVSDPGESAGGPQSNSPSSQSSPVGEDRSPVTDRGTFLESDVWSPTFSAATVSSNSGGLNSPFRLSSAYSRGTHHEYSNDQHALADIAERLQSLSAGSSAHDPAPHNPAVFTGYALPTAAIESGHSVSKLSSSRNTSLAYELSLPTFLLESQTGASMTDDFFSELGYLGGSIS</sequence>
<organism evidence="2 3">
    <name type="scientific">Oleoguttula mirabilis</name>
    <dbReference type="NCBI Taxonomy" id="1507867"/>
    <lineage>
        <taxon>Eukaryota</taxon>
        <taxon>Fungi</taxon>
        <taxon>Dikarya</taxon>
        <taxon>Ascomycota</taxon>
        <taxon>Pezizomycotina</taxon>
        <taxon>Dothideomycetes</taxon>
        <taxon>Dothideomycetidae</taxon>
        <taxon>Mycosphaerellales</taxon>
        <taxon>Teratosphaeriaceae</taxon>
        <taxon>Oleoguttula</taxon>
    </lineage>
</organism>
<comment type="caution">
    <text evidence="2">The sequence shown here is derived from an EMBL/GenBank/DDBJ whole genome shotgun (WGS) entry which is preliminary data.</text>
</comment>
<feature type="region of interest" description="Disordered" evidence="1">
    <location>
        <begin position="341"/>
        <end position="373"/>
    </location>
</feature>